<dbReference type="AlphaFoldDB" id="A0A4Y2UZB2"/>
<keyword evidence="2" id="KW-1185">Reference proteome</keyword>
<dbReference type="Proteomes" id="UP000499080">
    <property type="component" value="Unassembled WGS sequence"/>
</dbReference>
<organism evidence="1 2">
    <name type="scientific">Araneus ventricosus</name>
    <name type="common">Orbweaver spider</name>
    <name type="synonym">Epeira ventricosa</name>
    <dbReference type="NCBI Taxonomy" id="182803"/>
    <lineage>
        <taxon>Eukaryota</taxon>
        <taxon>Metazoa</taxon>
        <taxon>Ecdysozoa</taxon>
        <taxon>Arthropoda</taxon>
        <taxon>Chelicerata</taxon>
        <taxon>Arachnida</taxon>
        <taxon>Araneae</taxon>
        <taxon>Araneomorphae</taxon>
        <taxon>Entelegynae</taxon>
        <taxon>Araneoidea</taxon>
        <taxon>Araneidae</taxon>
        <taxon>Araneus</taxon>
    </lineage>
</organism>
<gene>
    <name evidence="1" type="ORF">AVEN_109578_1</name>
</gene>
<dbReference type="OrthoDB" id="6134037at2759"/>
<protein>
    <submittedName>
        <fullName evidence="1">Uncharacterized protein</fullName>
    </submittedName>
</protein>
<name>A0A4Y2UZB2_ARAVE</name>
<comment type="caution">
    <text evidence="1">The sequence shown here is derived from an EMBL/GenBank/DDBJ whole genome shotgun (WGS) entry which is preliminary data.</text>
</comment>
<evidence type="ECO:0000313" key="1">
    <source>
        <dbReference type="EMBL" id="GBO18273.1"/>
    </source>
</evidence>
<proteinExistence type="predicted"/>
<reference evidence="1 2" key="1">
    <citation type="journal article" date="2019" name="Sci. Rep.">
        <title>Orb-weaving spider Araneus ventricosus genome elucidates the spidroin gene catalogue.</title>
        <authorList>
            <person name="Kono N."/>
            <person name="Nakamura H."/>
            <person name="Ohtoshi R."/>
            <person name="Moran D.A.P."/>
            <person name="Shinohara A."/>
            <person name="Yoshida Y."/>
            <person name="Fujiwara M."/>
            <person name="Mori M."/>
            <person name="Tomita M."/>
            <person name="Arakawa K."/>
        </authorList>
    </citation>
    <scope>NUCLEOTIDE SEQUENCE [LARGE SCALE GENOMIC DNA]</scope>
</reference>
<sequence length="126" mass="14277">MKKEESNLYKMRYDCFNQLVGQENYTILLSKLPPTTETAQQHCRRTFHQEQTWQGECLNPSSWEWKLVNKSLAPIYTIKGPTSAKIVSVITCGCNKDSGKDAKVSELTCVLLLSVKNCRGQSCINT</sequence>
<evidence type="ECO:0000313" key="2">
    <source>
        <dbReference type="Proteomes" id="UP000499080"/>
    </source>
</evidence>
<accession>A0A4Y2UZB2</accession>
<dbReference type="EMBL" id="BGPR01041915">
    <property type="protein sequence ID" value="GBO18273.1"/>
    <property type="molecule type" value="Genomic_DNA"/>
</dbReference>